<name>A0A1W2DM78_9BACT</name>
<keyword evidence="4" id="KW-1185">Reference proteome</keyword>
<dbReference type="InterPro" id="IPR001763">
    <property type="entry name" value="Rhodanese-like_dom"/>
</dbReference>
<dbReference type="SUPFAM" id="SSF52821">
    <property type="entry name" value="Rhodanese/Cell cycle control phosphatase"/>
    <property type="match status" value="1"/>
</dbReference>
<evidence type="ECO:0000313" key="3">
    <source>
        <dbReference type="EMBL" id="SMC98148.1"/>
    </source>
</evidence>
<evidence type="ECO:0000256" key="1">
    <source>
        <dbReference type="SAM" id="SignalP"/>
    </source>
</evidence>
<feature type="domain" description="Rhodanese" evidence="2">
    <location>
        <begin position="52"/>
        <end position="160"/>
    </location>
</feature>
<dbReference type="Proteomes" id="UP000192418">
    <property type="component" value="Unassembled WGS sequence"/>
</dbReference>
<dbReference type="Pfam" id="PF00581">
    <property type="entry name" value="Rhodanese"/>
    <property type="match status" value="1"/>
</dbReference>
<keyword evidence="3" id="KW-0808">Transferase</keyword>
<dbReference type="AlphaFoldDB" id="A0A1W2DM78"/>
<evidence type="ECO:0000259" key="2">
    <source>
        <dbReference type="PROSITE" id="PS50206"/>
    </source>
</evidence>
<feature type="signal peptide" evidence="1">
    <location>
        <begin position="1"/>
        <end position="24"/>
    </location>
</feature>
<dbReference type="InterPro" id="IPR052367">
    <property type="entry name" value="Thiosulfate_ST/Rhodanese-like"/>
</dbReference>
<dbReference type="PANTHER" id="PTHR45431:SF3">
    <property type="entry name" value="RHODANESE-LIKE DOMAIN-CONTAINING PROTEIN 15, CHLOROPLASTIC"/>
    <property type="match status" value="1"/>
</dbReference>
<evidence type="ECO:0000313" key="4">
    <source>
        <dbReference type="Proteomes" id="UP000192418"/>
    </source>
</evidence>
<dbReference type="GO" id="GO:0016740">
    <property type="term" value="F:transferase activity"/>
    <property type="evidence" value="ECO:0007669"/>
    <property type="project" value="UniProtKB-KW"/>
</dbReference>
<protein>
    <submittedName>
        <fullName evidence="3">Rhodanese-related sulfurtransferase</fullName>
    </submittedName>
</protein>
<dbReference type="STRING" id="1121400.SAMN02746065_11879"/>
<dbReference type="EMBL" id="FWXY01000018">
    <property type="protein sequence ID" value="SMC98148.1"/>
    <property type="molecule type" value="Genomic_DNA"/>
</dbReference>
<organism evidence="3 4">
    <name type="scientific">Desulfocicer vacuolatum DSM 3385</name>
    <dbReference type="NCBI Taxonomy" id="1121400"/>
    <lineage>
        <taxon>Bacteria</taxon>
        <taxon>Pseudomonadati</taxon>
        <taxon>Thermodesulfobacteriota</taxon>
        <taxon>Desulfobacteria</taxon>
        <taxon>Desulfobacterales</taxon>
        <taxon>Desulfobacteraceae</taxon>
        <taxon>Desulfocicer</taxon>
    </lineage>
</organism>
<dbReference type="PANTHER" id="PTHR45431">
    <property type="entry name" value="RHODANESE-LIKE DOMAIN-CONTAINING PROTEIN 15, CHLOROPLASTIC"/>
    <property type="match status" value="1"/>
</dbReference>
<dbReference type="Gene3D" id="3.40.250.10">
    <property type="entry name" value="Rhodanese-like domain"/>
    <property type="match status" value="1"/>
</dbReference>
<sequence length="182" mass="20384">MKKRLTLVMVVQCLAFIFILSSFADSSIPKKKQTALGKYITAETAYAEYSKTPDTIHIMDVRTPCEYAFVGHATMAVNIPLYFQKPGLTDKNKPIMPANENFVARVEAKFKKTDMLFVMCRSGGRSAACINKLAKAGFTNIYNIIDGFEGDKDDKGYRTVNGWKNSGAPWTYKLDPALVYRP</sequence>
<feature type="chain" id="PRO_5012732349" evidence="1">
    <location>
        <begin position="25"/>
        <end position="182"/>
    </location>
</feature>
<dbReference type="SMART" id="SM00450">
    <property type="entry name" value="RHOD"/>
    <property type="match status" value="1"/>
</dbReference>
<proteinExistence type="predicted"/>
<dbReference type="OrthoDB" id="7835227at2"/>
<accession>A0A1W2DM78</accession>
<dbReference type="RefSeq" id="WP_084070557.1">
    <property type="nucleotide sequence ID" value="NZ_FWXY01000018.1"/>
</dbReference>
<gene>
    <name evidence="3" type="ORF">SAMN02746065_11879</name>
</gene>
<reference evidence="3 4" key="1">
    <citation type="submission" date="2017-04" db="EMBL/GenBank/DDBJ databases">
        <authorList>
            <person name="Afonso C.L."/>
            <person name="Miller P.J."/>
            <person name="Scott M.A."/>
            <person name="Spackman E."/>
            <person name="Goraichik I."/>
            <person name="Dimitrov K.M."/>
            <person name="Suarez D.L."/>
            <person name="Swayne D.E."/>
        </authorList>
    </citation>
    <scope>NUCLEOTIDE SEQUENCE [LARGE SCALE GENOMIC DNA]</scope>
    <source>
        <strain evidence="3 4">DSM 3385</strain>
    </source>
</reference>
<dbReference type="InterPro" id="IPR036873">
    <property type="entry name" value="Rhodanese-like_dom_sf"/>
</dbReference>
<keyword evidence="1" id="KW-0732">Signal</keyword>
<dbReference type="PROSITE" id="PS50206">
    <property type="entry name" value="RHODANESE_3"/>
    <property type="match status" value="1"/>
</dbReference>